<dbReference type="RefSeq" id="WP_247976860.1">
    <property type="nucleotide sequence ID" value="NZ_CP095848.1"/>
</dbReference>
<dbReference type="InterPro" id="IPR017946">
    <property type="entry name" value="PLC-like_Pdiesterase_TIM-brl"/>
</dbReference>
<dbReference type="EMBL" id="CP095848">
    <property type="protein sequence ID" value="UPL50927.1"/>
    <property type="molecule type" value="Genomic_DNA"/>
</dbReference>
<reference evidence="2 3" key="1">
    <citation type="submission" date="2022-04" db="EMBL/GenBank/DDBJ databases">
        <title>Hymenobacter sp. isolated from the air.</title>
        <authorList>
            <person name="Won M."/>
            <person name="Lee C.-M."/>
            <person name="Woen H.-Y."/>
            <person name="Kwon S.-W."/>
        </authorList>
    </citation>
    <scope>NUCLEOTIDE SEQUENCE [LARGE SCALE GENOMIC DNA]</scope>
    <source>
        <strain evidence="3">5516 S-25</strain>
    </source>
</reference>
<accession>A0ABY4JGJ4</accession>
<evidence type="ECO:0000259" key="1">
    <source>
        <dbReference type="PROSITE" id="PS51704"/>
    </source>
</evidence>
<evidence type="ECO:0000313" key="2">
    <source>
        <dbReference type="EMBL" id="UPL50927.1"/>
    </source>
</evidence>
<dbReference type="PROSITE" id="PS50007">
    <property type="entry name" value="PIPLC_X_DOMAIN"/>
    <property type="match status" value="1"/>
</dbReference>
<dbReference type="PANTHER" id="PTHR46211">
    <property type="entry name" value="GLYCEROPHOSPHORYL DIESTER PHOSPHODIESTERASE"/>
    <property type="match status" value="1"/>
</dbReference>
<organism evidence="2 3">
    <name type="scientific">Hymenobacter sublimis</name>
    <dbReference type="NCBI Taxonomy" id="2933777"/>
    <lineage>
        <taxon>Bacteria</taxon>
        <taxon>Pseudomonadati</taxon>
        <taxon>Bacteroidota</taxon>
        <taxon>Cytophagia</taxon>
        <taxon>Cytophagales</taxon>
        <taxon>Hymenobacteraceae</taxon>
        <taxon>Hymenobacter</taxon>
    </lineage>
</organism>
<dbReference type="PROSITE" id="PS51704">
    <property type="entry name" value="GP_PDE"/>
    <property type="match status" value="1"/>
</dbReference>
<proteinExistence type="predicted"/>
<dbReference type="SUPFAM" id="SSF51695">
    <property type="entry name" value="PLC-like phosphodiesterases"/>
    <property type="match status" value="1"/>
</dbReference>
<dbReference type="PANTHER" id="PTHR46211:SF1">
    <property type="entry name" value="GLYCEROPHOSPHODIESTER PHOSPHODIESTERASE, CYTOPLASMIC"/>
    <property type="match status" value="1"/>
</dbReference>
<keyword evidence="3" id="KW-1185">Reference proteome</keyword>
<sequence length="320" mass="35058">MNSVLGVWAGAVLLRGAAVFLAAGPAWGQVPAASEPTSALLARRPPRAPVVIGHAGSGFFHPANALPPNSLRGLTRALQRGADGVEVDVRLSQDSIPVLYHDHTLESMTDGTGCVSQTPATQLTRRRYQGGWLYDWRQQERLITFETLLTTLRGRQQGQEHFPYLHLDVHEEDACASFSPARSRALARQLALLLTRYQVPLARVLVLTNQPATLAYLRQLLPTVPLGFEFTEEFEAGFTTLTTLSFVQAAVVHKDDISPARAARLHALGREVVVFGGRSARAVNRVVAAGPDAYQVDNVRQLRATLRRQSRVRPPEKVAE</sequence>
<dbReference type="InterPro" id="IPR030395">
    <property type="entry name" value="GP_PDE_dom"/>
</dbReference>
<dbReference type="Gene3D" id="3.20.20.190">
    <property type="entry name" value="Phosphatidylinositol (PI) phosphodiesterase"/>
    <property type="match status" value="1"/>
</dbReference>
<gene>
    <name evidence="2" type="ORF">MWH26_08485</name>
</gene>
<dbReference type="Proteomes" id="UP000829647">
    <property type="component" value="Chromosome"/>
</dbReference>
<protein>
    <recommendedName>
        <fullName evidence="1">GP-PDE domain-containing protein</fullName>
    </recommendedName>
</protein>
<name>A0ABY4JGJ4_9BACT</name>
<evidence type="ECO:0000313" key="3">
    <source>
        <dbReference type="Proteomes" id="UP000829647"/>
    </source>
</evidence>
<dbReference type="Pfam" id="PF03009">
    <property type="entry name" value="GDPD"/>
    <property type="match status" value="1"/>
</dbReference>
<feature type="domain" description="GP-PDE" evidence="1">
    <location>
        <begin position="49"/>
        <end position="306"/>
    </location>
</feature>